<gene>
    <name evidence="3" type="ORF">AALO_G00075380</name>
</gene>
<feature type="transmembrane region" description="Helical" evidence="2">
    <location>
        <begin position="81"/>
        <end position="104"/>
    </location>
</feature>
<evidence type="ECO:0000313" key="3">
    <source>
        <dbReference type="EMBL" id="KAG5279218.1"/>
    </source>
</evidence>
<keyword evidence="2" id="KW-0812">Transmembrane</keyword>
<reference evidence="3" key="1">
    <citation type="submission" date="2020-10" db="EMBL/GenBank/DDBJ databases">
        <title>Chromosome-scale genome assembly of the Allis shad, Alosa alosa.</title>
        <authorList>
            <person name="Margot Z."/>
            <person name="Christophe K."/>
            <person name="Cabau C."/>
            <person name="Louis A."/>
            <person name="Berthelot C."/>
            <person name="Parey E."/>
            <person name="Roest Crollius H."/>
            <person name="Montfort J."/>
            <person name="Robinson-Rechavi M."/>
            <person name="Bucao C."/>
            <person name="Bouchez O."/>
            <person name="Gislard M."/>
            <person name="Lluch J."/>
            <person name="Milhes M."/>
            <person name="Lampietro C."/>
            <person name="Lopez Roques C."/>
            <person name="Donnadieu C."/>
            <person name="Braasch I."/>
            <person name="Desvignes T."/>
            <person name="Postlethwait J."/>
            <person name="Bobe J."/>
            <person name="Guiguen Y."/>
        </authorList>
    </citation>
    <scope>NUCLEOTIDE SEQUENCE</scope>
    <source>
        <strain evidence="3">M-15738</strain>
        <tissue evidence="3">Blood</tissue>
    </source>
</reference>
<keyword evidence="2" id="KW-0472">Membrane</keyword>
<comment type="caution">
    <text evidence="3">The sequence shown here is derived from an EMBL/GenBank/DDBJ whole genome shotgun (WGS) entry which is preliminary data.</text>
</comment>
<organism evidence="3 4">
    <name type="scientific">Alosa alosa</name>
    <name type="common">allis shad</name>
    <dbReference type="NCBI Taxonomy" id="278164"/>
    <lineage>
        <taxon>Eukaryota</taxon>
        <taxon>Metazoa</taxon>
        <taxon>Chordata</taxon>
        <taxon>Craniata</taxon>
        <taxon>Vertebrata</taxon>
        <taxon>Euteleostomi</taxon>
        <taxon>Actinopterygii</taxon>
        <taxon>Neopterygii</taxon>
        <taxon>Teleostei</taxon>
        <taxon>Clupei</taxon>
        <taxon>Clupeiformes</taxon>
        <taxon>Clupeoidei</taxon>
        <taxon>Clupeidae</taxon>
        <taxon>Alosa</taxon>
    </lineage>
</organism>
<keyword evidence="2" id="KW-1133">Transmembrane helix</keyword>
<proteinExistence type="predicted"/>
<protein>
    <submittedName>
        <fullName evidence="3">Uncharacterized protein</fullName>
    </submittedName>
</protein>
<sequence length="158" mass="17813">MVDYFWKNTFVILIFKERFLELKRDHFLTHFQVGGALTVEMAASGNLYPNVFMVDTHTDYPPPLPPKPVPFRKRRSVAQPVLFALVILALCGMAVEACFIYSLYTSKSSPGDSETQEMSKQVADKPTPIDNPVVPPSKPLAHMNSEIFLPFATVFITF</sequence>
<dbReference type="Proteomes" id="UP000823561">
    <property type="component" value="Chromosome 6"/>
</dbReference>
<dbReference type="AlphaFoldDB" id="A0AAV6GVS6"/>
<dbReference type="EMBL" id="JADWDJ010000006">
    <property type="protein sequence ID" value="KAG5279218.1"/>
    <property type="molecule type" value="Genomic_DNA"/>
</dbReference>
<evidence type="ECO:0000256" key="2">
    <source>
        <dbReference type="SAM" id="Phobius"/>
    </source>
</evidence>
<accession>A0AAV6GVS6</accession>
<feature type="compositionally biased region" description="Polar residues" evidence="1">
    <location>
        <begin position="107"/>
        <end position="119"/>
    </location>
</feature>
<feature type="region of interest" description="Disordered" evidence="1">
    <location>
        <begin position="107"/>
        <end position="130"/>
    </location>
</feature>
<evidence type="ECO:0000313" key="4">
    <source>
        <dbReference type="Proteomes" id="UP000823561"/>
    </source>
</evidence>
<keyword evidence="4" id="KW-1185">Reference proteome</keyword>
<name>A0AAV6GVS6_9TELE</name>
<evidence type="ECO:0000256" key="1">
    <source>
        <dbReference type="SAM" id="MobiDB-lite"/>
    </source>
</evidence>